<keyword evidence="2" id="KW-0812">Transmembrane</keyword>
<feature type="transmembrane region" description="Helical" evidence="2">
    <location>
        <begin position="244"/>
        <end position="268"/>
    </location>
</feature>
<dbReference type="AlphaFoldDB" id="A0A7S0AU34"/>
<feature type="region of interest" description="Disordered" evidence="1">
    <location>
        <begin position="125"/>
        <end position="161"/>
    </location>
</feature>
<dbReference type="EMBL" id="HBEJ01013804">
    <property type="protein sequence ID" value="CAD8374686.1"/>
    <property type="molecule type" value="Transcribed_RNA"/>
</dbReference>
<gene>
    <name evidence="3" type="ORF">MPOL1434_LOCUS8109</name>
</gene>
<name>A0A7S0AU34_9STRA</name>
<proteinExistence type="predicted"/>
<protein>
    <submittedName>
        <fullName evidence="3">Uncharacterized protein</fullName>
    </submittedName>
</protein>
<organism evidence="3">
    <name type="scientific">Minutocellus polymorphus</name>
    <dbReference type="NCBI Taxonomy" id="265543"/>
    <lineage>
        <taxon>Eukaryota</taxon>
        <taxon>Sar</taxon>
        <taxon>Stramenopiles</taxon>
        <taxon>Ochrophyta</taxon>
        <taxon>Bacillariophyta</taxon>
        <taxon>Mediophyceae</taxon>
        <taxon>Cymatosirophycidae</taxon>
        <taxon>Cymatosirales</taxon>
        <taxon>Cymatosiraceae</taxon>
        <taxon>Minutocellus</taxon>
    </lineage>
</organism>
<feature type="compositionally biased region" description="Basic and acidic residues" evidence="1">
    <location>
        <begin position="125"/>
        <end position="137"/>
    </location>
</feature>
<accession>A0A7S0AU34</accession>
<keyword evidence="2" id="KW-0472">Membrane</keyword>
<evidence type="ECO:0000313" key="3">
    <source>
        <dbReference type="EMBL" id="CAD8374686.1"/>
    </source>
</evidence>
<evidence type="ECO:0000256" key="1">
    <source>
        <dbReference type="SAM" id="MobiDB-lite"/>
    </source>
</evidence>
<keyword evidence="2" id="KW-1133">Transmembrane helix</keyword>
<evidence type="ECO:0000256" key="2">
    <source>
        <dbReference type="SAM" id="Phobius"/>
    </source>
</evidence>
<feature type="compositionally biased region" description="Basic and acidic residues" evidence="1">
    <location>
        <begin position="148"/>
        <end position="160"/>
    </location>
</feature>
<sequence>MRTLLQLHRPAPVPHASYHFEPSMAAISRRNYTRVIYQYPSKKGGNGNHGDQNDIPEILPQKSPVRNRSKAARFLNSWVDLSNVTDDAVLAQKVDSVTRTFGVVAGLMCSLSVAALAVIPSADEEHASNNGKSKNDVLMKNGQSDRGGVSEKNESSKDVGKGAMIRRHNITSLYSPNSQQVAGTSLLATIGGLSSKELADIYAACCAGSLYSSVCAMGLSDVLNAWLACTPAGGTKYFVRHNSVVICSLPGFLALSTGLAGSALFIGLDRSTGTPVSYICILVC</sequence>
<reference evidence="3" key="1">
    <citation type="submission" date="2021-01" db="EMBL/GenBank/DDBJ databases">
        <authorList>
            <person name="Corre E."/>
            <person name="Pelletier E."/>
            <person name="Niang G."/>
            <person name="Scheremetjew M."/>
            <person name="Finn R."/>
            <person name="Kale V."/>
            <person name="Holt S."/>
            <person name="Cochrane G."/>
            <person name="Meng A."/>
            <person name="Brown T."/>
            <person name="Cohen L."/>
        </authorList>
    </citation>
    <scope>NUCLEOTIDE SEQUENCE</scope>
    <source>
        <strain evidence="3">CCMP3303</strain>
    </source>
</reference>